<dbReference type="EMBL" id="JAHQCS010000171">
    <property type="protein sequence ID" value="MBU9714274.1"/>
    <property type="molecule type" value="Genomic_DNA"/>
</dbReference>
<keyword evidence="2" id="KW-1185">Reference proteome</keyword>
<comment type="caution">
    <text evidence="1">The sequence shown here is derived from an EMBL/GenBank/DDBJ whole genome shotgun (WGS) entry which is preliminary data.</text>
</comment>
<proteinExistence type="predicted"/>
<dbReference type="Proteomes" id="UP000784880">
    <property type="component" value="Unassembled WGS sequence"/>
</dbReference>
<dbReference type="RefSeq" id="WP_217068706.1">
    <property type="nucleotide sequence ID" value="NZ_JAHQCS010000171.1"/>
</dbReference>
<name>A0ABS6JKS0_9BACI</name>
<accession>A0ABS6JKS0</accession>
<evidence type="ECO:0008006" key="3">
    <source>
        <dbReference type="Google" id="ProtNLM"/>
    </source>
</evidence>
<evidence type="ECO:0000313" key="2">
    <source>
        <dbReference type="Proteomes" id="UP000784880"/>
    </source>
</evidence>
<organism evidence="1 2">
    <name type="scientific">Evansella tamaricis</name>
    <dbReference type="NCBI Taxonomy" id="2069301"/>
    <lineage>
        <taxon>Bacteria</taxon>
        <taxon>Bacillati</taxon>
        <taxon>Bacillota</taxon>
        <taxon>Bacilli</taxon>
        <taxon>Bacillales</taxon>
        <taxon>Bacillaceae</taxon>
        <taxon>Evansella</taxon>
    </lineage>
</organism>
<reference evidence="1 2" key="1">
    <citation type="submission" date="2021-06" db="EMBL/GenBank/DDBJ databases">
        <title>Bacillus sp. RD4P76, an endophyte from a halophyte.</title>
        <authorList>
            <person name="Sun J.-Q."/>
        </authorList>
    </citation>
    <scope>NUCLEOTIDE SEQUENCE [LARGE SCALE GENOMIC DNA]</scope>
    <source>
        <strain evidence="1 2">CGMCC 1.15917</strain>
    </source>
</reference>
<gene>
    <name evidence="1" type="ORF">KS419_21270</name>
</gene>
<evidence type="ECO:0000313" key="1">
    <source>
        <dbReference type="EMBL" id="MBU9714274.1"/>
    </source>
</evidence>
<sequence length="227" mass="25515">MERKLIIITGHFGSGKTELSLFYSEKMANETKMPVTLCDLDVINPYFRSRDYKEHLCNNNIHLLAPQGDLLLADLPIVTGEVSAMIENTMVHGIIDVGGDKDGALALGQFSNIIKKGKYELWFVVNGNRPYVSTVEGVIQTVDEIETASRLQVTGIINNTHLGDDIYGPEEVIKGERIAVEVSEKKNIPYMFSFINKKAWDRWVEEGTSPEAKNVTLFERKLLAPWN</sequence>
<protein>
    <recommendedName>
        <fullName evidence="3">ATP-binding protein</fullName>
    </recommendedName>
</protein>